<dbReference type="Pfam" id="PF24681">
    <property type="entry name" value="Kelch_KLHDC2_KLHL20_DRC7"/>
    <property type="match status" value="1"/>
</dbReference>
<name>A0AAD9PMB2_9APIC</name>
<dbReference type="RefSeq" id="XP_067803884.1">
    <property type="nucleotide sequence ID" value="XM_067945093.1"/>
</dbReference>
<dbReference type="AlphaFoldDB" id="A0AAD9PMB2"/>
<evidence type="ECO:0000256" key="2">
    <source>
        <dbReference type="ARBA" id="ARBA00022737"/>
    </source>
</evidence>
<dbReference type="SUPFAM" id="SSF117281">
    <property type="entry name" value="Kelch motif"/>
    <property type="match status" value="1"/>
</dbReference>
<keyword evidence="2" id="KW-0677">Repeat</keyword>
<sequence length="434" mass="49262">MQHIKIGLVVNIFCFWYFTIKSVTASLKWIKVKNDHGGLKATKRATVFQDDVAYIFGGEWKGEFNNNLYTLTDFEKGLTLLNTTGEYPSERAGATLTKIGTNLYLIGGYNSFGCLNSMYKYDTITNKWIHVHIANGFFFTPRSGHAVCTDGNNRLFLFGGYNDEGAFLNDLYEVHISHFYMNVSNSFAVHANFTLLSETSNNGPNPSPREYASMSIIDDKLYLFGGYSYGGSCADGMWVFDLNKKQWTQQVESTSPPPAQGNAIVQEAKCRPRPFNNGQSNILFWWVRRYLFYEALLQVGFIYILVMDPVKFGTMTLWKTNGQFCPQTLKNQKVVHLLDSSSSRVMLKFFSKPLDSIAMIGGSKMDLDLYNDIYHLDNLPSCSNEKFSCLGRGNSYNFLFNLQDNAMERNVNVTRVFKATIVPWQGRVLVINSN</sequence>
<dbReference type="Gene3D" id="2.120.10.80">
    <property type="entry name" value="Kelch-type beta propeller"/>
    <property type="match status" value="1"/>
</dbReference>
<dbReference type="PANTHER" id="PTHR46093">
    <property type="entry name" value="ACYL-COA-BINDING DOMAIN-CONTAINING PROTEIN 5"/>
    <property type="match status" value="1"/>
</dbReference>
<dbReference type="EMBL" id="JALLKP010000001">
    <property type="protein sequence ID" value="KAK2197042.1"/>
    <property type="molecule type" value="Genomic_DNA"/>
</dbReference>
<gene>
    <name evidence="3" type="ORF">BdWA1_000037</name>
</gene>
<evidence type="ECO:0000256" key="1">
    <source>
        <dbReference type="ARBA" id="ARBA00022441"/>
    </source>
</evidence>
<comment type="caution">
    <text evidence="3">The sequence shown here is derived from an EMBL/GenBank/DDBJ whole genome shotgun (WGS) entry which is preliminary data.</text>
</comment>
<keyword evidence="1" id="KW-0880">Kelch repeat</keyword>
<dbReference type="Proteomes" id="UP001214638">
    <property type="component" value="Unassembled WGS sequence"/>
</dbReference>
<dbReference type="KEGG" id="bdw:94334335"/>
<evidence type="ECO:0000313" key="3">
    <source>
        <dbReference type="EMBL" id="KAK2197042.1"/>
    </source>
</evidence>
<keyword evidence="4" id="KW-1185">Reference proteome</keyword>
<accession>A0AAD9PMB2</accession>
<dbReference type="GeneID" id="94334335"/>
<proteinExistence type="predicted"/>
<protein>
    <submittedName>
        <fullName evidence="3">Bifunctional Kelch repeat type 1/Kelch-type beta propeller</fullName>
    </submittedName>
</protein>
<evidence type="ECO:0000313" key="4">
    <source>
        <dbReference type="Proteomes" id="UP001214638"/>
    </source>
</evidence>
<organism evidence="3 4">
    <name type="scientific">Babesia duncani</name>
    <dbReference type="NCBI Taxonomy" id="323732"/>
    <lineage>
        <taxon>Eukaryota</taxon>
        <taxon>Sar</taxon>
        <taxon>Alveolata</taxon>
        <taxon>Apicomplexa</taxon>
        <taxon>Aconoidasida</taxon>
        <taxon>Piroplasmida</taxon>
        <taxon>Babesiidae</taxon>
        <taxon>Babesia</taxon>
    </lineage>
</organism>
<dbReference type="InterPro" id="IPR015915">
    <property type="entry name" value="Kelch-typ_b-propeller"/>
</dbReference>
<dbReference type="PANTHER" id="PTHR46093:SF18">
    <property type="entry name" value="FIBRONECTIN TYPE-III DOMAIN-CONTAINING PROTEIN"/>
    <property type="match status" value="1"/>
</dbReference>
<reference evidence="3" key="1">
    <citation type="journal article" date="2023" name="Nat. Microbiol.">
        <title>Babesia duncani multi-omics identifies virulence factors and drug targets.</title>
        <authorList>
            <person name="Singh P."/>
            <person name="Lonardi S."/>
            <person name="Liang Q."/>
            <person name="Vydyam P."/>
            <person name="Khabirova E."/>
            <person name="Fang T."/>
            <person name="Gihaz S."/>
            <person name="Thekkiniath J."/>
            <person name="Munshi M."/>
            <person name="Abel S."/>
            <person name="Ciampossin L."/>
            <person name="Batugedara G."/>
            <person name="Gupta M."/>
            <person name="Lu X.M."/>
            <person name="Lenz T."/>
            <person name="Chakravarty S."/>
            <person name="Cornillot E."/>
            <person name="Hu Y."/>
            <person name="Ma W."/>
            <person name="Gonzalez L.M."/>
            <person name="Sanchez S."/>
            <person name="Estrada K."/>
            <person name="Sanchez-Flores A."/>
            <person name="Montero E."/>
            <person name="Harb O.S."/>
            <person name="Le Roch K.G."/>
            <person name="Mamoun C.B."/>
        </authorList>
    </citation>
    <scope>NUCLEOTIDE SEQUENCE</scope>
    <source>
        <strain evidence="3">WA1</strain>
    </source>
</reference>